<organism evidence="1 2">
    <name type="scientific">Erythrobacter mangrovi</name>
    <dbReference type="NCBI Taxonomy" id="2739433"/>
    <lineage>
        <taxon>Bacteria</taxon>
        <taxon>Pseudomonadati</taxon>
        <taxon>Pseudomonadota</taxon>
        <taxon>Alphaproteobacteria</taxon>
        <taxon>Sphingomonadales</taxon>
        <taxon>Erythrobacteraceae</taxon>
        <taxon>Erythrobacter/Porphyrobacter group</taxon>
        <taxon>Erythrobacter</taxon>
    </lineage>
</organism>
<dbReference type="PANTHER" id="PTHR37816">
    <property type="entry name" value="YALI0E33011P"/>
    <property type="match status" value="1"/>
</dbReference>
<reference evidence="1 2" key="1">
    <citation type="submission" date="2020-05" db="EMBL/GenBank/DDBJ databases">
        <title>Erythrobacter mangrovi sp. nov., isolated from rhizosphere soil of mangrove plant (Kandelia candel).</title>
        <authorList>
            <person name="Ye Y.H."/>
        </authorList>
    </citation>
    <scope>NUCLEOTIDE SEQUENCE [LARGE SCALE GENOMIC DNA]</scope>
    <source>
        <strain evidence="1 2">EB310</strain>
    </source>
</reference>
<sequence length="165" mass="19137">MQRVLVVGPCGAGKSTLAMELAEKLALPLFHLDKLNWQPGWIESPREELVERIEGVISAERWLLEGTYGSTLAQRLPRADTVVYLDYPISLCLWRLVKRIWHWRGRSRPDMTEGCEERFNLAFFFYVVSWRWGPGKRLEARLAPFANKVIRLKSPAATRRWLSAL</sequence>
<dbReference type="RefSeq" id="WP_173214549.1">
    <property type="nucleotide sequence ID" value="NZ_CP053921.1"/>
</dbReference>
<dbReference type="PANTHER" id="PTHR37816:SF3">
    <property type="entry name" value="MODULATES DNA TOPOLOGY"/>
    <property type="match status" value="1"/>
</dbReference>
<dbReference type="SUPFAM" id="SSF52540">
    <property type="entry name" value="P-loop containing nucleoside triphosphate hydrolases"/>
    <property type="match status" value="1"/>
</dbReference>
<dbReference type="AlphaFoldDB" id="A0A7D3XS51"/>
<name>A0A7D3XS51_9SPHN</name>
<evidence type="ECO:0000313" key="2">
    <source>
        <dbReference type="Proteomes" id="UP000504693"/>
    </source>
</evidence>
<dbReference type="EMBL" id="CP053921">
    <property type="protein sequence ID" value="QKG71531.1"/>
    <property type="molecule type" value="Genomic_DNA"/>
</dbReference>
<dbReference type="KEGG" id="emv:HQR01_09240"/>
<evidence type="ECO:0000313" key="1">
    <source>
        <dbReference type="EMBL" id="QKG71531.1"/>
    </source>
</evidence>
<keyword evidence="2" id="KW-1185">Reference proteome</keyword>
<dbReference type="InterPro" id="IPR052922">
    <property type="entry name" value="Cytidylate_Kinase-2"/>
</dbReference>
<gene>
    <name evidence="1" type="ORF">HQR01_09240</name>
</gene>
<protein>
    <submittedName>
        <fullName evidence="1">Topology modulation protein</fullName>
    </submittedName>
</protein>
<dbReference type="Gene3D" id="3.40.50.300">
    <property type="entry name" value="P-loop containing nucleotide triphosphate hydrolases"/>
    <property type="match status" value="1"/>
</dbReference>
<dbReference type="Proteomes" id="UP000504693">
    <property type="component" value="Chromosome"/>
</dbReference>
<dbReference type="InterPro" id="IPR027417">
    <property type="entry name" value="P-loop_NTPase"/>
</dbReference>
<proteinExistence type="predicted"/>
<accession>A0A7D3XS51</accession>